<accession>B8IWQ6</accession>
<keyword evidence="2" id="KW-1185">Reference proteome</keyword>
<proteinExistence type="predicted"/>
<organism evidence="1 2">
    <name type="scientific">Methylobacterium nodulans (strain LMG 21967 / CNCM I-2342 / ORS 2060)</name>
    <dbReference type="NCBI Taxonomy" id="460265"/>
    <lineage>
        <taxon>Bacteria</taxon>
        <taxon>Pseudomonadati</taxon>
        <taxon>Pseudomonadota</taxon>
        <taxon>Alphaproteobacteria</taxon>
        <taxon>Hyphomicrobiales</taxon>
        <taxon>Methylobacteriaceae</taxon>
        <taxon>Methylobacterium</taxon>
    </lineage>
</organism>
<dbReference type="OrthoDB" id="9809784at2"/>
<dbReference type="Gene3D" id="3.40.630.10">
    <property type="entry name" value="Zn peptidases"/>
    <property type="match status" value="1"/>
</dbReference>
<dbReference type="Proteomes" id="UP000008207">
    <property type="component" value="Plasmid pMNOD02"/>
</dbReference>
<sequence>MGQDVVFDLPLADLPAVGTEPSDRLAMTKSWIVREVTQAAGEVIGMPCFTDGSVLQGAFGRCPTVILGPGEHSQAHQTNECYGIQWA</sequence>
<dbReference type="KEGG" id="mno:Mnod_7943"/>
<gene>
    <name evidence="1" type="ordered locus">Mnod_7943</name>
</gene>
<dbReference type="SUPFAM" id="SSF53187">
    <property type="entry name" value="Zn-dependent exopeptidases"/>
    <property type="match status" value="1"/>
</dbReference>
<dbReference type="RefSeq" id="WP_012631149.1">
    <property type="nucleotide sequence ID" value="NC_011887.1"/>
</dbReference>
<geneLocation type="plasmid" evidence="1 2">
    <name>pMNOD02</name>
</geneLocation>
<name>B8IWQ6_METNO</name>
<evidence type="ECO:0008006" key="3">
    <source>
        <dbReference type="Google" id="ProtNLM"/>
    </source>
</evidence>
<evidence type="ECO:0000313" key="2">
    <source>
        <dbReference type="Proteomes" id="UP000008207"/>
    </source>
</evidence>
<reference evidence="2" key="1">
    <citation type="submission" date="2009-01" db="EMBL/GenBank/DDBJ databases">
        <title>Complete sequence of plasmid 2 of Methylobacterium nodulans ORS 2060.</title>
        <authorList>
            <consortium name="US DOE Joint Genome Institute"/>
            <person name="Lucas S."/>
            <person name="Copeland A."/>
            <person name="Lapidus A."/>
            <person name="Glavina del Rio T."/>
            <person name="Dalin E."/>
            <person name="Tice H."/>
            <person name="Bruce D."/>
            <person name="Goodwin L."/>
            <person name="Pitluck S."/>
            <person name="Sims D."/>
            <person name="Brettin T."/>
            <person name="Detter J.C."/>
            <person name="Han C."/>
            <person name="Larimer F."/>
            <person name="Land M."/>
            <person name="Hauser L."/>
            <person name="Kyrpides N."/>
            <person name="Ivanova N."/>
            <person name="Marx C.J."/>
            <person name="Richardson P."/>
        </authorList>
    </citation>
    <scope>NUCLEOTIDE SEQUENCE [LARGE SCALE GENOMIC DNA]</scope>
    <source>
        <strain evidence="2">LMG 21967 / CNCM I-2342 / ORS 2060</strain>
        <plasmid evidence="2">Plasmid pMNOD02</plasmid>
    </source>
</reference>
<dbReference type="HOGENOM" id="CLU_2479793_0_0_5"/>
<keyword evidence="1" id="KW-0614">Plasmid</keyword>
<dbReference type="EMBL" id="CP001351">
    <property type="protein sequence ID" value="ACL62947.1"/>
    <property type="molecule type" value="Genomic_DNA"/>
</dbReference>
<dbReference type="AlphaFoldDB" id="B8IWQ6"/>
<protein>
    <recommendedName>
        <fullName evidence="3">Acetylornithine deacetylase</fullName>
    </recommendedName>
</protein>
<evidence type="ECO:0000313" key="1">
    <source>
        <dbReference type="EMBL" id="ACL62947.1"/>
    </source>
</evidence>